<name>A0A6L6IMV4_9ENTR</name>
<accession>A0A6L6IMV4</accession>
<keyword evidence="1" id="KW-0472">Membrane</keyword>
<dbReference type="RefSeq" id="WP_155109359.1">
    <property type="nucleotide sequence ID" value="NZ_WMJZ01000024.1"/>
</dbReference>
<feature type="transmembrane region" description="Helical" evidence="1">
    <location>
        <begin position="78"/>
        <end position="98"/>
    </location>
</feature>
<organism evidence="2 3">
    <name type="scientific">Intestinirhabdus alba</name>
    <dbReference type="NCBI Taxonomy" id="2899544"/>
    <lineage>
        <taxon>Bacteria</taxon>
        <taxon>Pseudomonadati</taxon>
        <taxon>Pseudomonadota</taxon>
        <taxon>Gammaproteobacteria</taxon>
        <taxon>Enterobacterales</taxon>
        <taxon>Enterobacteriaceae</taxon>
        <taxon>Intestinirhabdus</taxon>
    </lineage>
</organism>
<keyword evidence="1" id="KW-0812">Transmembrane</keyword>
<dbReference type="EMBL" id="WMJZ01000024">
    <property type="protein sequence ID" value="MTH47839.1"/>
    <property type="molecule type" value="Genomic_DNA"/>
</dbReference>
<dbReference type="AlphaFoldDB" id="A0A6L6IMV4"/>
<dbReference type="OrthoDB" id="6538452at2"/>
<evidence type="ECO:0000313" key="2">
    <source>
        <dbReference type="EMBL" id="MTH47839.1"/>
    </source>
</evidence>
<gene>
    <name evidence="2" type="ORF">GJV78_16515</name>
</gene>
<proteinExistence type="predicted"/>
<evidence type="ECO:0000313" key="3">
    <source>
        <dbReference type="Proteomes" id="UP000477739"/>
    </source>
</evidence>
<keyword evidence="3" id="KW-1185">Reference proteome</keyword>
<dbReference type="Proteomes" id="UP000477739">
    <property type="component" value="Unassembled WGS sequence"/>
</dbReference>
<sequence>MEIITQNKWGSLGMLLGAIALITGILHMQLGPIAAPPPLESTVARQITAVKKGILAGLKGEKPTAAPARSAPINADRIVDNVSIALAVSALLCAFIGGMRKENNWSTSGALLFGGATLAFHAFMFVIAILCALALLMLIVTALTG</sequence>
<keyword evidence="1" id="KW-1133">Transmembrane helix</keyword>
<feature type="transmembrane region" description="Helical" evidence="1">
    <location>
        <begin position="12"/>
        <end position="30"/>
    </location>
</feature>
<reference evidence="2 3" key="1">
    <citation type="submission" date="2019-11" db="EMBL/GenBank/DDBJ databases">
        <title>Escherichia alba sp. nov. isolated from the gut of plastic-eating superworms Zophobas atratus.</title>
        <authorList>
            <person name="Yang Y."/>
        </authorList>
    </citation>
    <scope>NUCLEOTIDE SEQUENCE [LARGE SCALE GENOMIC DNA]</scope>
    <source>
        <strain evidence="3">BIT-B35</strain>
    </source>
</reference>
<comment type="caution">
    <text evidence="2">The sequence shown here is derived from an EMBL/GenBank/DDBJ whole genome shotgun (WGS) entry which is preliminary data.</text>
</comment>
<evidence type="ECO:0000256" key="1">
    <source>
        <dbReference type="SAM" id="Phobius"/>
    </source>
</evidence>
<evidence type="ECO:0008006" key="4">
    <source>
        <dbReference type="Google" id="ProtNLM"/>
    </source>
</evidence>
<feature type="transmembrane region" description="Helical" evidence="1">
    <location>
        <begin position="110"/>
        <end position="143"/>
    </location>
</feature>
<protein>
    <recommendedName>
        <fullName evidence="4">Inner membrane protein yidI</fullName>
    </recommendedName>
</protein>